<dbReference type="Gene3D" id="3.30.160.390">
    <property type="entry name" value="Integrase, DNA-binding domain"/>
    <property type="match status" value="1"/>
</dbReference>
<evidence type="ECO:0000256" key="3">
    <source>
        <dbReference type="ARBA" id="ARBA00023125"/>
    </source>
</evidence>
<dbReference type="AlphaFoldDB" id="A0AAW4H9K7"/>
<dbReference type="CDD" id="cd00801">
    <property type="entry name" value="INT_P4_C"/>
    <property type="match status" value="1"/>
</dbReference>
<dbReference type="InterPro" id="IPR053876">
    <property type="entry name" value="Phage_int_M"/>
</dbReference>
<dbReference type="Gene3D" id="1.10.443.10">
    <property type="entry name" value="Intergrase catalytic core"/>
    <property type="match status" value="1"/>
</dbReference>
<evidence type="ECO:0000256" key="4">
    <source>
        <dbReference type="ARBA" id="ARBA00023172"/>
    </source>
</evidence>
<dbReference type="InterPro" id="IPR013762">
    <property type="entry name" value="Integrase-like_cat_sf"/>
</dbReference>
<feature type="domain" description="Tyr recombinase" evidence="6">
    <location>
        <begin position="209"/>
        <end position="386"/>
    </location>
</feature>
<comment type="caution">
    <text evidence="8">The sequence shown here is derived from an EMBL/GenBank/DDBJ whole genome shotgun (WGS) entry which is preliminary data.</text>
</comment>
<evidence type="ECO:0000313" key="9">
    <source>
        <dbReference type="Proteomes" id="UP000664056"/>
    </source>
</evidence>
<evidence type="ECO:0000259" key="6">
    <source>
        <dbReference type="PROSITE" id="PS51898"/>
    </source>
</evidence>
<keyword evidence="3 5" id="KW-0238">DNA-binding</keyword>
<evidence type="ECO:0000313" key="8">
    <source>
        <dbReference type="EMBL" id="MBN8121864.1"/>
    </source>
</evidence>
<protein>
    <submittedName>
        <fullName evidence="8">Tyrosine-type recombinase/integrase</fullName>
    </submittedName>
</protein>
<dbReference type="GO" id="GO:0015074">
    <property type="term" value="P:DNA integration"/>
    <property type="evidence" value="ECO:0007669"/>
    <property type="project" value="UniProtKB-KW"/>
</dbReference>
<reference evidence="8" key="1">
    <citation type="submission" date="2021-03" db="EMBL/GenBank/DDBJ databases">
        <title>Study of the foodborne Vibrio vulnificus isolates from China.</title>
        <authorList>
            <person name="Zheng Z."/>
            <person name="Ye L."/>
        </authorList>
    </citation>
    <scope>NUCLEOTIDE SEQUENCE</scope>
    <source>
        <strain evidence="8">Vv1582</strain>
    </source>
</reference>
<dbReference type="Pfam" id="PF00589">
    <property type="entry name" value="Phage_integrase"/>
    <property type="match status" value="1"/>
</dbReference>
<dbReference type="PROSITE" id="PS51900">
    <property type="entry name" value="CB"/>
    <property type="match status" value="1"/>
</dbReference>
<evidence type="ECO:0000256" key="5">
    <source>
        <dbReference type="PROSITE-ProRule" id="PRU01248"/>
    </source>
</evidence>
<dbReference type="InterPro" id="IPR002104">
    <property type="entry name" value="Integrase_catalytic"/>
</dbReference>
<gene>
    <name evidence="8" type="ORF">J0J18_08980</name>
</gene>
<dbReference type="PROSITE" id="PS51898">
    <property type="entry name" value="TYR_RECOMBINASE"/>
    <property type="match status" value="1"/>
</dbReference>
<comment type="similarity">
    <text evidence="1">Belongs to the 'phage' integrase family.</text>
</comment>
<evidence type="ECO:0000256" key="1">
    <source>
        <dbReference type="ARBA" id="ARBA00008857"/>
    </source>
</evidence>
<dbReference type="InterPro" id="IPR050808">
    <property type="entry name" value="Phage_Integrase"/>
</dbReference>
<dbReference type="GO" id="GO:0003677">
    <property type="term" value="F:DNA binding"/>
    <property type="evidence" value="ECO:0007669"/>
    <property type="project" value="UniProtKB-UniRule"/>
</dbReference>
<dbReference type="GO" id="GO:0006310">
    <property type="term" value="P:DNA recombination"/>
    <property type="evidence" value="ECO:0007669"/>
    <property type="project" value="UniProtKB-KW"/>
</dbReference>
<dbReference type="InterPro" id="IPR010998">
    <property type="entry name" value="Integrase_recombinase_N"/>
</dbReference>
<dbReference type="EMBL" id="JAFKOQ010000004">
    <property type="protein sequence ID" value="MBN8121864.1"/>
    <property type="molecule type" value="Genomic_DNA"/>
</dbReference>
<dbReference type="Gene3D" id="1.10.150.130">
    <property type="match status" value="1"/>
</dbReference>
<keyword evidence="2" id="KW-0229">DNA integration</keyword>
<dbReference type="InterPro" id="IPR038488">
    <property type="entry name" value="Integrase_DNA-bd_sf"/>
</dbReference>
<dbReference type="NCBIfam" id="NF007246">
    <property type="entry name" value="PRK09692.1"/>
    <property type="match status" value="1"/>
</dbReference>
<proteinExistence type="inferred from homology"/>
<evidence type="ECO:0000256" key="2">
    <source>
        <dbReference type="ARBA" id="ARBA00022908"/>
    </source>
</evidence>
<dbReference type="PANTHER" id="PTHR30629:SF6">
    <property type="entry name" value="PROPHAGE INTEGRASE INTA-RELATED"/>
    <property type="match status" value="1"/>
</dbReference>
<dbReference type="Proteomes" id="UP000664056">
    <property type="component" value="Unassembled WGS sequence"/>
</dbReference>
<organism evidence="8 9">
    <name type="scientific">Vibrio vulnificus</name>
    <dbReference type="NCBI Taxonomy" id="672"/>
    <lineage>
        <taxon>Bacteria</taxon>
        <taxon>Pseudomonadati</taxon>
        <taxon>Pseudomonadota</taxon>
        <taxon>Gammaproteobacteria</taxon>
        <taxon>Vibrionales</taxon>
        <taxon>Vibrionaceae</taxon>
        <taxon>Vibrio</taxon>
    </lineage>
</organism>
<sequence length="413" mass="46899">MARTTLPLTNTQVKQAKEKEKNYALSDGGGLELRIKTNGSKLWVLKYSHPITKKRTNLSFGRYPDISLAQARKKREEAKQLLAENIDPKQHRDDKLKNEQVSLSNTFQKYADKWLELKRQNVKPETAEKAYQNLGKHILPKLGNVAITDVKPRLVVEILEPVKANGSLETVKRLCRIINEVMMVAVASGAIEVNYLSDITKLFPAPKTQNMATIKPEELPELMQNLNSANLTKTIRCLLEWQLHTMTRPIEAATARWADIDLESEVWVIPAERMKMKKPHTIPLTPQTLSILENMKPISGHREHVFPSHRDPKRHVNSQSANMALKRMGFEGRLVSHGLRALASTTLNEQGFNPDVIEAALAHIDKNEVRRAYNRAEYLEQRRKLMCWWSEHIVEAAEGNVSIAGQKGLKLVG</sequence>
<dbReference type="InterPro" id="IPR025166">
    <property type="entry name" value="Integrase_DNA_bind_dom"/>
</dbReference>
<dbReference type="InterPro" id="IPR011010">
    <property type="entry name" value="DNA_brk_join_enz"/>
</dbReference>
<dbReference type="PANTHER" id="PTHR30629">
    <property type="entry name" value="PROPHAGE INTEGRASE"/>
    <property type="match status" value="1"/>
</dbReference>
<feature type="domain" description="Core-binding (CB)" evidence="7">
    <location>
        <begin position="105"/>
        <end position="186"/>
    </location>
</feature>
<keyword evidence="4" id="KW-0233">DNA recombination</keyword>
<dbReference type="Pfam" id="PF22022">
    <property type="entry name" value="Phage_int_M"/>
    <property type="match status" value="1"/>
</dbReference>
<dbReference type="RefSeq" id="WP_080526014.1">
    <property type="nucleotide sequence ID" value="NZ_JAFKOQ010000004.1"/>
</dbReference>
<name>A0AAW4H9K7_VIBVL</name>
<dbReference type="Pfam" id="PF13356">
    <property type="entry name" value="Arm-DNA-bind_3"/>
    <property type="match status" value="1"/>
</dbReference>
<evidence type="ECO:0000259" key="7">
    <source>
        <dbReference type="PROSITE" id="PS51900"/>
    </source>
</evidence>
<accession>A0AAW4H9K7</accession>
<dbReference type="SUPFAM" id="SSF56349">
    <property type="entry name" value="DNA breaking-rejoining enzymes"/>
    <property type="match status" value="1"/>
</dbReference>
<dbReference type="InterPro" id="IPR044068">
    <property type="entry name" value="CB"/>
</dbReference>